<evidence type="ECO:0000256" key="1">
    <source>
        <dbReference type="ARBA" id="ARBA00023002"/>
    </source>
</evidence>
<dbReference type="Pfam" id="PF00171">
    <property type="entry name" value="Aldedh"/>
    <property type="match status" value="1"/>
</dbReference>
<evidence type="ECO:0000313" key="5">
    <source>
        <dbReference type="EMBL" id="MFM1723333.1"/>
    </source>
</evidence>
<reference evidence="5 6" key="1">
    <citation type="submission" date="2023-11" db="EMBL/GenBank/DDBJ databases">
        <authorList>
            <person name="Val-Calvo J."/>
            <person name="Scortti M."/>
            <person name="Vazquez-Boland J."/>
        </authorList>
    </citation>
    <scope>NUCLEOTIDE SEQUENCE [LARGE SCALE GENOMIC DNA]</scope>
    <source>
        <strain evidence="5 6">PAM 2766</strain>
    </source>
</reference>
<keyword evidence="6" id="KW-1185">Reference proteome</keyword>
<dbReference type="InterPro" id="IPR015590">
    <property type="entry name" value="Aldehyde_DH_dom"/>
</dbReference>
<proteinExistence type="inferred from homology"/>
<organism evidence="5 6">
    <name type="scientific">Rhodococcus parequi</name>
    <dbReference type="NCBI Taxonomy" id="3137122"/>
    <lineage>
        <taxon>Bacteria</taxon>
        <taxon>Bacillati</taxon>
        <taxon>Actinomycetota</taxon>
        <taxon>Actinomycetes</taxon>
        <taxon>Mycobacteriales</taxon>
        <taxon>Nocardiaceae</taxon>
        <taxon>Rhodococcus</taxon>
    </lineage>
</organism>
<dbReference type="InterPro" id="IPR016161">
    <property type="entry name" value="Ald_DH/histidinol_DH"/>
</dbReference>
<comment type="caution">
    <text evidence="5">The sequence shown here is derived from an EMBL/GenBank/DDBJ whole genome shotgun (WGS) entry which is preliminary data.</text>
</comment>
<dbReference type="EC" id="1.2.1.79" evidence="5"/>
<evidence type="ECO:0000313" key="6">
    <source>
        <dbReference type="Proteomes" id="UP001629745"/>
    </source>
</evidence>
<dbReference type="GO" id="GO:0036243">
    <property type="term" value="F:succinate-semialdehyde dehydrogenase (NADP+) activity"/>
    <property type="evidence" value="ECO:0007669"/>
    <property type="project" value="UniProtKB-EC"/>
</dbReference>
<dbReference type="Gene3D" id="3.40.309.10">
    <property type="entry name" value="Aldehyde Dehydrogenase, Chain A, domain 2"/>
    <property type="match status" value="1"/>
</dbReference>
<evidence type="ECO:0000256" key="3">
    <source>
        <dbReference type="RuleBase" id="RU003345"/>
    </source>
</evidence>
<feature type="active site" evidence="2">
    <location>
        <position position="268"/>
    </location>
</feature>
<gene>
    <name evidence="5" type="ORF">ABEU20_001899</name>
</gene>
<dbReference type="Proteomes" id="UP001629745">
    <property type="component" value="Unassembled WGS sequence"/>
</dbReference>
<comment type="similarity">
    <text evidence="3">Belongs to the aldehyde dehydrogenase family.</text>
</comment>
<dbReference type="SUPFAM" id="SSF53720">
    <property type="entry name" value="ALDH-like"/>
    <property type="match status" value="1"/>
</dbReference>
<feature type="domain" description="Aldehyde dehydrogenase" evidence="4">
    <location>
        <begin position="39"/>
        <end position="495"/>
    </location>
</feature>
<dbReference type="NCBIfam" id="NF006916">
    <property type="entry name" value="PRK09407.1"/>
    <property type="match status" value="1"/>
</dbReference>
<sequence>MCVTRNLLTSRSTKMPAPSAATFARLADLIAIPDAADRPTRPVVEAFSGRELATVPVGTAADALAAIERARVAQKAWEKRSPVERAEVFLRYRDLVLAHKDSLMDMAQAETGKSRASAQEEVLDIAMTSRYYARLAPKLLRPSRVQGMLPGLTKTVVRHHAKGVVGVISPWNYPMTLAVSDAIAALLAGNAVVIKPDSQTPYCALACAELLYRAGLPRDLFAVVPGPGSVVGTALVENTDYLMFTGSTATGRLLAEQAGRRLIGFSAELGGKNPMIVAKGADLREVTDAAVRACFSNSGQLCISVERIYVEEAVAPEFTRMFGERVRNMSLAPGYEFGIEMGSLVSEDQVKTVSGHVDDAVAKGATVVAGGKARPDLGPLFYEPTVLTGVTPEMECYANETFGPLVSVYPVADVEEAIARANDTDYGLNASVWAGSHAEGEAIAARVMAGTVNVDEGYGPTWGSTAAPMGGMGVSGVGRRHGSEGLLKYTEAQTVATTRVVNLGGPRWLPAKVWAKLLPPFIKALKFVPGR</sequence>
<name>A0ABW9FDX3_9NOCA</name>
<accession>A0ABW9FDX3</accession>
<dbReference type="PANTHER" id="PTHR11699">
    <property type="entry name" value="ALDEHYDE DEHYDROGENASE-RELATED"/>
    <property type="match status" value="1"/>
</dbReference>
<dbReference type="RefSeq" id="WP_420163876.1">
    <property type="nucleotide sequence ID" value="NZ_JBDLNV010000002.1"/>
</dbReference>
<dbReference type="InterPro" id="IPR016162">
    <property type="entry name" value="Ald_DH_N"/>
</dbReference>
<dbReference type="EMBL" id="JBDLNV010000002">
    <property type="protein sequence ID" value="MFM1723333.1"/>
    <property type="molecule type" value="Genomic_DNA"/>
</dbReference>
<dbReference type="PROSITE" id="PS00687">
    <property type="entry name" value="ALDEHYDE_DEHYDR_GLU"/>
    <property type="match status" value="1"/>
</dbReference>
<dbReference type="InterPro" id="IPR029510">
    <property type="entry name" value="Ald_DH_CS_GLU"/>
</dbReference>
<evidence type="ECO:0000256" key="2">
    <source>
        <dbReference type="PROSITE-ProRule" id="PRU10007"/>
    </source>
</evidence>
<keyword evidence="1 3" id="KW-0560">Oxidoreductase</keyword>
<protein>
    <submittedName>
        <fullName evidence="5">Succinic semialdehyde dehydrogenase</fullName>
        <ecNumber evidence="5">1.2.1.79</ecNumber>
    </submittedName>
</protein>
<dbReference type="InterPro" id="IPR016163">
    <property type="entry name" value="Ald_DH_C"/>
</dbReference>
<dbReference type="Gene3D" id="3.40.605.10">
    <property type="entry name" value="Aldehyde Dehydrogenase, Chain A, domain 1"/>
    <property type="match status" value="1"/>
</dbReference>
<evidence type="ECO:0000259" key="4">
    <source>
        <dbReference type="Pfam" id="PF00171"/>
    </source>
</evidence>
<dbReference type="CDD" id="cd07101">
    <property type="entry name" value="ALDH_SSADH2_GabD2"/>
    <property type="match status" value="1"/>
</dbReference>